<name>A0A9R1TI83_9HYME</name>
<feature type="domain" description="Major facilitator superfamily (MFS) profile" evidence="10">
    <location>
        <begin position="23"/>
        <end position="450"/>
    </location>
</feature>
<evidence type="ECO:0000256" key="5">
    <source>
        <dbReference type="ARBA" id="ARBA00022692"/>
    </source>
</evidence>
<evidence type="ECO:0000313" key="15">
    <source>
        <dbReference type="RefSeq" id="XP_011309448.1"/>
    </source>
</evidence>
<accession>A0A9R1THB8</accession>
<evidence type="ECO:0000256" key="6">
    <source>
        <dbReference type="ARBA" id="ARBA00022989"/>
    </source>
</evidence>
<keyword evidence="2" id="KW-0813">Transport</keyword>
<feature type="transmembrane region" description="Helical" evidence="9">
    <location>
        <begin position="396"/>
        <end position="418"/>
    </location>
</feature>
<sequence>MLGFKCDALRSSKRPQYVAAIIVNLSALFSGMLGAWPSPMISQLTRENPSVGTEPMTENEISWLSSISYISTICILPFYTWLAERFGRKTMGYFMALSAAAGWLFILFAQNLYHLLVSRLLTGLVHGICFSSVPVYVSEIAEESIRGRLGSLLGLGINLGFLITFICGALLSYHSFAIYGTVVPLIFFVAFIFIPETPIYLMRKGDDKQAVRSLMWLRNNDKEIVDREMLQLEKDLIKMTNSSKSTGLIDLFRDRGTIKGFIISLGLFGGQQTSGCTIVIMYTAMIFELANSSLAPAYAAIVVASIQLFGSLLAPLVIDRIGRRALILLSCSGMAICHVLFSIFFLLKNNSYDISSFSFVPLVALSAYSIFYCMGLGPAAYVVATEVLKPDIASHGISMSLVLALICGFVTTKFFPFISSEYGSHVSFLILTLFCTATFIFTFLLVPETKGRSMVSIFEELNGKRCDGNGSLGDGEGDQKNLSVQI</sequence>
<dbReference type="FunFam" id="1.20.1250.20:FF:000218">
    <property type="entry name" value="facilitated trehalose transporter Tret1"/>
    <property type="match status" value="1"/>
</dbReference>
<dbReference type="SUPFAM" id="SSF103473">
    <property type="entry name" value="MFS general substrate transporter"/>
    <property type="match status" value="1"/>
</dbReference>
<dbReference type="PANTHER" id="PTHR48021">
    <property type="match status" value="1"/>
</dbReference>
<accession>A0A9R1U6V9</accession>
<comment type="subcellular location">
    <subcellularLocation>
        <location evidence="1">Cell membrane</location>
        <topology evidence="1">Multi-pass membrane protein</topology>
    </subcellularLocation>
</comment>
<feature type="transmembrane region" description="Helical" evidence="9">
    <location>
        <begin position="424"/>
        <end position="446"/>
    </location>
</feature>
<keyword evidence="3" id="KW-1003">Cell membrane</keyword>
<accession>A0A9R1TI83</accession>
<dbReference type="GeneID" id="105270300"/>
<evidence type="ECO:0000313" key="14">
    <source>
        <dbReference type="RefSeq" id="XP_011309447.1"/>
    </source>
</evidence>
<dbReference type="PROSITE" id="PS50850">
    <property type="entry name" value="MFS"/>
    <property type="match status" value="1"/>
</dbReference>
<evidence type="ECO:0000313" key="13">
    <source>
        <dbReference type="RefSeq" id="XP_011309446.1"/>
    </source>
</evidence>
<dbReference type="KEGG" id="fas:105270300"/>
<dbReference type="RefSeq" id="XP_011309447.1">
    <property type="nucleotide sequence ID" value="XM_011311145.1"/>
</dbReference>
<dbReference type="Gene3D" id="1.20.1250.20">
    <property type="entry name" value="MFS general substrate transporter like domains"/>
    <property type="match status" value="1"/>
</dbReference>
<accession>A0A9R1U562</accession>
<evidence type="ECO:0000259" key="10">
    <source>
        <dbReference type="PROSITE" id="PS50850"/>
    </source>
</evidence>
<dbReference type="GO" id="GO:0022857">
    <property type="term" value="F:transmembrane transporter activity"/>
    <property type="evidence" value="ECO:0007669"/>
    <property type="project" value="InterPro"/>
</dbReference>
<protein>
    <submittedName>
        <fullName evidence="12 13">Facilitated trehalose transporter Tret1 isoform X1</fullName>
    </submittedName>
</protein>
<evidence type="ECO:0000256" key="9">
    <source>
        <dbReference type="SAM" id="Phobius"/>
    </source>
</evidence>
<feature type="transmembrane region" description="Helical" evidence="9">
    <location>
        <begin position="261"/>
        <end position="285"/>
    </location>
</feature>
<dbReference type="RefSeq" id="XP_011309446.1">
    <property type="nucleotide sequence ID" value="XM_011311144.1"/>
</dbReference>
<dbReference type="Proteomes" id="UP000694866">
    <property type="component" value="Unplaced"/>
</dbReference>
<keyword evidence="7 9" id="KW-0472">Membrane</keyword>
<evidence type="ECO:0000256" key="2">
    <source>
        <dbReference type="ARBA" id="ARBA00022448"/>
    </source>
</evidence>
<feature type="transmembrane region" description="Helical" evidence="9">
    <location>
        <begin position="297"/>
        <end position="318"/>
    </location>
</feature>
<dbReference type="RefSeq" id="XP_011309448.1">
    <property type="nucleotide sequence ID" value="XM_011311146.1"/>
</dbReference>
<evidence type="ECO:0000256" key="7">
    <source>
        <dbReference type="ARBA" id="ARBA00023136"/>
    </source>
</evidence>
<dbReference type="RefSeq" id="XP_011309445.1">
    <property type="nucleotide sequence ID" value="XM_011311143.1"/>
</dbReference>
<feature type="transmembrane region" description="Helical" evidence="9">
    <location>
        <begin position="177"/>
        <end position="194"/>
    </location>
</feature>
<dbReference type="GO" id="GO:0005886">
    <property type="term" value="C:plasma membrane"/>
    <property type="evidence" value="ECO:0007669"/>
    <property type="project" value="UniProtKB-SubCell"/>
</dbReference>
<evidence type="ECO:0000256" key="8">
    <source>
        <dbReference type="ARBA" id="ARBA00023180"/>
    </source>
</evidence>
<feature type="transmembrane region" description="Helical" evidence="9">
    <location>
        <begin position="61"/>
        <end position="79"/>
    </location>
</feature>
<keyword evidence="11" id="KW-1185">Reference proteome</keyword>
<dbReference type="PRINTS" id="PR00171">
    <property type="entry name" value="SUGRTRNSPORT"/>
</dbReference>
<evidence type="ECO:0000256" key="1">
    <source>
        <dbReference type="ARBA" id="ARBA00004651"/>
    </source>
</evidence>
<feature type="transmembrane region" description="Helical" evidence="9">
    <location>
        <begin position="149"/>
        <end position="171"/>
    </location>
</feature>
<keyword evidence="5 9" id="KW-0812">Transmembrane</keyword>
<feature type="transmembrane region" description="Helical" evidence="9">
    <location>
        <begin position="116"/>
        <end position="137"/>
    </location>
</feature>
<feature type="transmembrane region" description="Helical" evidence="9">
    <location>
        <begin position="359"/>
        <end position="384"/>
    </location>
</feature>
<dbReference type="OrthoDB" id="6612291at2759"/>
<dbReference type="InterPro" id="IPR005828">
    <property type="entry name" value="MFS_sugar_transport-like"/>
</dbReference>
<keyword evidence="4" id="KW-0762">Sugar transport</keyword>
<dbReference type="Pfam" id="PF00083">
    <property type="entry name" value="Sugar_tr"/>
    <property type="match status" value="1"/>
</dbReference>
<dbReference type="InterPro" id="IPR036259">
    <property type="entry name" value="MFS_trans_sf"/>
</dbReference>
<evidence type="ECO:0000313" key="11">
    <source>
        <dbReference type="Proteomes" id="UP000694866"/>
    </source>
</evidence>
<dbReference type="InterPro" id="IPR020846">
    <property type="entry name" value="MFS_dom"/>
</dbReference>
<feature type="transmembrane region" description="Helical" evidence="9">
    <location>
        <begin position="91"/>
        <end position="110"/>
    </location>
</feature>
<evidence type="ECO:0000313" key="12">
    <source>
        <dbReference type="RefSeq" id="XP_011309445.1"/>
    </source>
</evidence>
<dbReference type="InterPro" id="IPR050549">
    <property type="entry name" value="MFS_Trehalose_Transporter"/>
</dbReference>
<dbReference type="PANTHER" id="PTHR48021:SF1">
    <property type="entry name" value="GH07001P-RELATED"/>
    <property type="match status" value="1"/>
</dbReference>
<feature type="transmembrane region" description="Helical" evidence="9">
    <location>
        <begin position="21"/>
        <end position="41"/>
    </location>
</feature>
<feature type="transmembrane region" description="Helical" evidence="9">
    <location>
        <begin position="325"/>
        <end position="347"/>
    </location>
</feature>
<keyword evidence="6 9" id="KW-1133">Transmembrane helix</keyword>
<dbReference type="AlphaFoldDB" id="A0A9R1TI83"/>
<reference evidence="12 13" key="1">
    <citation type="submission" date="2025-04" db="UniProtKB">
        <authorList>
            <consortium name="RefSeq"/>
        </authorList>
    </citation>
    <scope>IDENTIFICATION</scope>
    <source>
        <strain evidence="12 13">USDA-PBARC FA_bdor</strain>
        <tissue evidence="12 13">Whole organism</tissue>
    </source>
</reference>
<evidence type="ECO:0000256" key="3">
    <source>
        <dbReference type="ARBA" id="ARBA00022475"/>
    </source>
</evidence>
<organism evidence="11 15">
    <name type="scientific">Fopius arisanus</name>
    <dbReference type="NCBI Taxonomy" id="64838"/>
    <lineage>
        <taxon>Eukaryota</taxon>
        <taxon>Metazoa</taxon>
        <taxon>Ecdysozoa</taxon>
        <taxon>Arthropoda</taxon>
        <taxon>Hexapoda</taxon>
        <taxon>Insecta</taxon>
        <taxon>Pterygota</taxon>
        <taxon>Neoptera</taxon>
        <taxon>Endopterygota</taxon>
        <taxon>Hymenoptera</taxon>
        <taxon>Apocrita</taxon>
        <taxon>Ichneumonoidea</taxon>
        <taxon>Braconidae</taxon>
        <taxon>Opiinae</taxon>
        <taxon>Fopius</taxon>
    </lineage>
</organism>
<keyword evidence="8" id="KW-0325">Glycoprotein</keyword>
<evidence type="ECO:0000256" key="4">
    <source>
        <dbReference type="ARBA" id="ARBA00022597"/>
    </source>
</evidence>
<dbReference type="InterPro" id="IPR003663">
    <property type="entry name" value="Sugar/inositol_transpt"/>
</dbReference>
<gene>
    <name evidence="12 13 14 15" type="primary">LOC105270300</name>
</gene>
<proteinExistence type="predicted"/>